<proteinExistence type="predicted"/>
<protein>
    <recommendedName>
        <fullName evidence="3">Periplasmic protein</fullName>
    </recommendedName>
</protein>
<dbReference type="RefSeq" id="WP_038183791.1">
    <property type="nucleotide sequence ID" value="NZ_CAWLWA010000100.1"/>
</dbReference>
<dbReference type="EMBL" id="CBTB010000044">
    <property type="protein sequence ID" value="CDH31223.1"/>
    <property type="molecule type" value="Genomic_DNA"/>
</dbReference>
<gene>
    <name evidence="2" type="ORF">XBI1_1380004</name>
</gene>
<reference evidence="2" key="1">
    <citation type="submission" date="2013-07" db="EMBL/GenBank/DDBJ databases">
        <title>Sub-species coevolution in mutualistic symbiosis.</title>
        <authorList>
            <person name="Murfin K."/>
            <person name="Klassen J."/>
            <person name="Lee M."/>
            <person name="Forst S."/>
            <person name="Stock P."/>
            <person name="Goodrich-Blair H."/>
        </authorList>
    </citation>
    <scope>NUCLEOTIDE SEQUENCE [LARGE SCALE GENOMIC DNA]</scope>
    <source>
        <strain evidence="2">Intermedium</strain>
    </source>
</reference>
<comment type="caution">
    <text evidence="2">The sequence shown here is derived from an EMBL/GenBank/DDBJ whole genome shotgun (WGS) entry which is preliminary data.</text>
</comment>
<evidence type="ECO:0000313" key="2">
    <source>
        <dbReference type="EMBL" id="CDH31223.1"/>
    </source>
</evidence>
<sequence length="150" mass="16552">MLKKIAAVLLFLSGVAGAAPNELGVYRDKNFNILATDGRYSCNIYPYSERTKDKTLDSLPVIGKSTLAIESDKHSDSKRMFVTFHNGTKIVTPFMLNLRKGSTENVYAMMTRDDIYILAIDEPVGVVAIIKREGKGDETSVTVAKCTLQN</sequence>
<accession>A0A077QDP2</accession>
<evidence type="ECO:0008006" key="3">
    <source>
        <dbReference type="Google" id="ProtNLM"/>
    </source>
</evidence>
<feature type="signal peptide" evidence="1">
    <location>
        <begin position="1"/>
        <end position="18"/>
    </location>
</feature>
<feature type="chain" id="PRO_5001722399" description="Periplasmic protein" evidence="1">
    <location>
        <begin position="19"/>
        <end position="150"/>
    </location>
</feature>
<organism evidence="2">
    <name type="scientific">Xenorhabdus bovienii str. Intermedium</name>
    <dbReference type="NCBI Taxonomy" id="1379677"/>
    <lineage>
        <taxon>Bacteria</taxon>
        <taxon>Pseudomonadati</taxon>
        <taxon>Pseudomonadota</taxon>
        <taxon>Gammaproteobacteria</taxon>
        <taxon>Enterobacterales</taxon>
        <taxon>Morganellaceae</taxon>
        <taxon>Xenorhabdus</taxon>
    </lineage>
</organism>
<dbReference type="AlphaFoldDB" id="A0A077QDP2"/>
<evidence type="ECO:0000256" key="1">
    <source>
        <dbReference type="SAM" id="SignalP"/>
    </source>
</evidence>
<dbReference type="HOGENOM" id="CLU_1685896_0_0_6"/>
<dbReference type="Proteomes" id="UP000028480">
    <property type="component" value="Unassembled WGS sequence"/>
</dbReference>
<name>A0A077QDP2_XENBV</name>
<keyword evidence="1" id="KW-0732">Signal</keyword>